<accession>A0A7K9AP86</accession>
<dbReference type="PROSITE" id="PS00028">
    <property type="entry name" value="ZINC_FINGER_C2H2_1"/>
    <property type="match status" value="1"/>
</dbReference>
<dbReference type="Gene3D" id="3.30.160.60">
    <property type="entry name" value="Classic Zinc Finger"/>
    <property type="match status" value="3"/>
</dbReference>
<reference evidence="9 10" key="1">
    <citation type="submission" date="2019-09" db="EMBL/GenBank/DDBJ databases">
        <title>Bird 10,000 Genomes (B10K) Project - Family phase.</title>
        <authorList>
            <person name="Zhang G."/>
        </authorList>
    </citation>
    <scope>NUCLEOTIDE SEQUENCE [LARGE SCALE GENOMIC DNA]</scope>
    <source>
        <strain evidence="9">B10K-LSUMZ-23963</strain>
        <tissue evidence="9">Muscle</tissue>
    </source>
</reference>
<dbReference type="PANTHER" id="PTHR23226">
    <property type="entry name" value="ZINC FINGER AND SCAN DOMAIN-CONTAINING"/>
    <property type="match status" value="1"/>
</dbReference>
<name>A0A7K9AP86_DRONO</name>
<dbReference type="InterPro" id="IPR013087">
    <property type="entry name" value="Znf_C2H2_type"/>
</dbReference>
<dbReference type="GO" id="GO:0000978">
    <property type="term" value="F:RNA polymerase II cis-regulatory region sequence-specific DNA binding"/>
    <property type="evidence" value="ECO:0007669"/>
    <property type="project" value="TreeGrafter"/>
</dbReference>
<evidence type="ECO:0000313" key="9">
    <source>
        <dbReference type="EMBL" id="NXG29672.1"/>
    </source>
</evidence>
<comment type="caution">
    <text evidence="9">The sequence shown here is derived from an EMBL/GenBank/DDBJ whole genome shotgun (WGS) entry which is preliminary data.</text>
</comment>
<organism evidence="9 10">
    <name type="scientific">Dromaius novaehollandiae</name>
    <name type="common">Emu</name>
    <dbReference type="NCBI Taxonomy" id="8790"/>
    <lineage>
        <taxon>Eukaryota</taxon>
        <taxon>Metazoa</taxon>
        <taxon>Chordata</taxon>
        <taxon>Craniata</taxon>
        <taxon>Vertebrata</taxon>
        <taxon>Euteleostomi</taxon>
        <taxon>Archelosauria</taxon>
        <taxon>Archosauria</taxon>
        <taxon>Dinosauria</taxon>
        <taxon>Saurischia</taxon>
        <taxon>Theropoda</taxon>
        <taxon>Coelurosauria</taxon>
        <taxon>Aves</taxon>
        <taxon>Palaeognathae</taxon>
        <taxon>Casuariiformes</taxon>
        <taxon>Dromaiidae</taxon>
        <taxon>Dromaius</taxon>
    </lineage>
</organism>
<comment type="subcellular location">
    <subcellularLocation>
        <location evidence="1">Nucleus</location>
    </subcellularLocation>
</comment>
<evidence type="ECO:0000256" key="3">
    <source>
        <dbReference type="ARBA" id="ARBA00022737"/>
    </source>
</evidence>
<dbReference type="Pfam" id="PF00096">
    <property type="entry name" value="zf-C2H2"/>
    <property type="match status" value="1"/>
</dbReference>
<protein>
    <submittedName>
        <fullName evidence="9">ZN271 protein</fullName>
    </submittedName>
</protein>
<evidence type="ECO:0000313" key="10">
    <source>
        <dbReference type="Proteomes" id="UP000543287"/>
    </source>
</evidence>
<evidence type="ECO:0000256" key="1">
    <source>
        <dbReference type="ARBA" id="ARBA00004123"/>
    </source>
</evidence>
<evidence type="ECO:0000256" key="6">
    <source>
        <dbReference type="ARBA" id="ARBA00023242"/>
    </source>
</evidence>
<keyword evidence="3" id="KW-0677">Repeat</keyword>
<dbReference type="FunFam" id="3.30.160.60:FF:002343">
    <property type="entry name" value="Zinc finger protein 33A"/>
    <property type="match status" value="1"/>
</dbReference>
<dbReference type="SMART" id="SM00355">
    <property type="entry name" value="ZnF_C2H2"/>
    <property type="match status" value="1"/>
</dbReference>
<feature type="non-terminal residue" evidence="9">
    <location>
        <position position="1"/>
    </location>
</feature>
<keyword evidence="6" id="KW-0539">Nucleus</keyword>
<dbReference type="GO" id="GO:0000981">
    <property type="term" value="F:DNA-binding transcription factor activity, RNA polymerase II-specific"/>
    <property type="evidence" value="ECO:0007669"/>
    <property type="project" value="TreeGrafter"/>
</dbReference>
<feature type="domain" description="C2H2-type" evidence="8">
    <location>
        <begin position="1"/>
        <end position="20"/>
    </location>
</feature>
<dbReference type="Proteomes" id="UP000543287">
    <property type="component" value="Unassembled WGS sequence"/>
</dbReference>
<evidence type="ECO:0000256" key="7">
    <source>
        <dbReference type="PROSITE-ProRule" id="PRU00042"/>
    </source>
</evidence>
<dbReference type="GO" id="GO:0005634">
    <property type="term" value="C:nucleus"/>
    <property type="evidence" value="ECO:0007669"/>
    <property type="project" value="UniProtKB-SubCell"/>
</dbReference>
<evidence type="ECO:0000256" key="2">
    <source>
        <dbReference type="ARBA" id="ARBA00022723"/>
    </source>
</evidence>
<dbReference type="EMBL" id="VWZH01000031">
    <property type="protein sequence ID" value="NXG29672.1"/>
    <property type="molecule type" value="Genomic_DNA"/>
</dbReference>
<dbReference type="PANTHER" id="PTHR23226:SF416">
    <property type="entry name" value="FI01424P"/>
    <property type="match status" value="1"/>
</dbReference>
<feature type="domain" description="C2H2-type" evidence="8">
    <location>
        <begin position="21"/>
        <end position="48"/>
    </location>
</feature>
<feature type="non-terminal residue" evidence="9">
    <location>
        <position position="56"/>
    </location>
</feature>
<gene>
    <name evidence="9" type="primary">Znf271</name>
    <name evidence="9" type="ORF">DRONOV_R00042</name>
</gene>
<sequence>GFARRAELVKHQRTHTGEKPYGCGQCGKTFAQHAQLVAHQRVHTGERPYPCGDCGK</sequence>
<dbReference type="GO" id="GO:0008270">
    <property type="term" value="F:zinc ion binding"/>
    <property type="evidence" value="ECO:0007669"/>
    <property type="project" value="UniProtKB-KW"/>
</dbReference>
<dbReference type="AlphaFoldDB" id="A0A7K9AP86"/>
<proteinExistence type="predicted"/>
<dbReference type="InterPro" id="IPR036236">
    <property type="entry name" value="Znf_C2H2_sf"/>
</dbReference>
<dbReference type="PROSITE" id="PS50157">
    <property type="entry name" value="ZINC_FINGER_C2H2_2"/>
    <property type="match status" value="2"/>
</dbReference>
<keyword evidence="2" id="KW-0479">Metal-binding</keyword>
<evidence type="ECO:0000256" key="4">
    <source>
        <dbReference type="ARBA" id="ARBA00022771"/>
    </source>
</evidence>
<keyword evidence="5" id="KW-0862">Zinc</keyword>
<keyword evidence="4 7" id="KW-0863">Zinc-finger</keyword>
<evidence type="ECO:0000259" key="8">
    <source>
        <dbReference type="PROSITE" id="PS50157"/>
    </source>
</evidence>
<dbReference type="SUPFAM" id="SSF57667">
    <property type="entry name" value="beta-beta-alpha zinc fingers"/>
    <property type="match status" value="1"/>
</dbReference>
<evidence type="ECO:0000256" key="5">
    <source>
        <dbReference type="ARBA" id="ARBA00022833"/>
    </source>
</evidence>